<dbReference type="AlphaFoldDB" id="A0A1H9EXZ8"/>
<proteinExistence type="predicted"/>
<gene>
    <name evidence="1" type="ORF">SAMN04489841_1398</name>
</gene>
<reference evidence="2" key="1">
    <citation type="submission" date="2016-10" db="EMBL/GenBank/DDBJ databases">
        <authorList>
            <person name="Varghese N."/>
            <person name="Submissions S."/>
        </authorList>
    </citation>
    <scope>NUCLEOTIDE SEQUENCE [LARGE SCALE GENOMIC DNA]</scope>
    <source>
        <strain evidence="2">DSM 25055</strain>
    </source>
</reference>
<dbReference type="STRING" id="1186196.SAMN04489841_1398"/>
<keyword evidence="2" id="KW-1185">Reference proteome</keyword>
<dbReference type="OrthoDB" id="190827at2157"/>
<evidence type="ECO:0008006" key="3">
    <source>
        <dbReference type="Google" id="ProtNLM"/>
    </source>
</evidence>
<accession>A0A1H9EXZ8</accession>
<dbReference type="EMBL" id="FOFD01000002">
    <property type="protein sequence ID" value="SEQ29848.1"/>
    <property type="molecule type" value="Genomic_DNA"/>
</dbReference>
<dbReference type="RefSeq" id="WP_090615426.1">
    <property type="nucleotide sequence ID" value="NZ_FOFD01000002.1"/>
</dbReference>
<name>A0A1H9EXZ8_9EURY</name>
<dbReference type="Proteomes" id="UP000199114">
    <property type="component" value="Unassembled WGS sequence"/>
</dbReference>
<evidence type="ECO:0000313" key="2">
    <source>
        <dbReference type="Proteomes" id="UP000199114"/>
    </source>
</evidence>
<organism evidence="1 2">
    <name type="scientific">Natrinema salaciae</name>
    <dbReference type="NCBI Taxonomy" id="1186196"/>
    <lineage>
        <taxon>Archaea</taxon>
        <taxon>Methanobacteriati</taxon>
        <taxon>Methanobacteriota</taxon>
        <taxon>Stenosarchaea group</taxon>
        <taxon>Halobacteria</taxon>
        <taxon>Halobacteriales</taxon>
        <taxon>Natrialbaceae</taxon>
        <taxon>Natrinema</taxon>
    </lineage>
</organism>
<evidence type="ECO:0000313" key="1">
    <source>
        <dbReference type="EMBL" id="SEQ29848.1"/>
    </source>
</evidence>
<protein>
    <recommendedName>
        <fullName evidence="3">Helix-turn-helix domain-containing protein</fullName>
    </recommendedName>
</protein>
<sequence length="108" mass="11901">MGETETETDSEIDPEALVQLLSPESKIRIVSAVLQEGRGGEIFNPSRVYEHDGVSRDAWYRYHEDLIEGGLIEQEGKVGNSPVYCLVDGPLPSALRDVAELVSRNDGE</sequence>